<dbReference type="Gene3D" id="3.40.190.10">
    <property type="entry name" value="Periplasmic binding protein-like II"/>
    <property type="match status" value="1"/>
</dbReference>
<dbReference type="Pfam" id="PF04069">
    <property type="entry name" value="OpuAC"/>
    <property type="match status" value="1"/>
</dbReference>
<feature type="chain" id="PRO_5012396081" evidence="1">
    <location>
        <begin position="21"/>
        <end position="307"/>
    </location>
</feature>
<comment type="caution">
    <text evidence="3">The sequence shown here is derived from an EMBL/GenBank/DDBJ whole genome shotgun (WGS) entry which is preliminary data.</text>
</comment>
<dbReference type="GO" id="GO:0043190">
    <property type="term" value="C:ATP-binding cassette (ABC) transporter complex"/>
    <property type="evidence" value="ECO:0007669"/>
    <property type="project" value="InterPro"/>
</dbReference>
<dbReference type="AlphaFoldDB" id="A0A1Y5HTM9"/>
<protein>
    <submittedName>
        <fullName evidence="3">Glycine/betaine ABC transporter substrate-binding protein</fullName>
    </submittedName>
</protein>
<organism evidence="3 4">
    <name type="scientific">Oleispira antarctica</name>
    <dbReference type="NCBI Taxonomy" id="188908"/>
    <lineage>
        <taxon>Bacteria</taxon>
        <taxon>Pseudomonadati</taxon>
        <taxon>Pseudomonadota</taxon>
        <taxon>Gammaproteobacteria</taxon>
        <taxon>Oceanospirillales</taxon>
        <taxon>Oceanospirillaceae</taxon>
        <taxon>Oleispira</taxon>
    </lineage>
</organism>
<evidence type="ECO:0000313" key="3">
    <source>
        <dbReference type="EMBL" id="OUS39837.1"/>
    </source>
</evidence>
<dbReference type="Proteomes" id="UP000227088">
    <property type="component" value="Unassembled WGS sequence"/>
</dbReference>
<dbReference type="CDD" id="cd13640">
    <property type="entry name" value="PBP2_ChoX"/>
    <property type="match status" value="1"/>
</dbReference>
<accession>A0A1Y5HTM9</accession>
<feature type="signal peptide" evidence="1">
    <location>
        <begin position="1"/>
        <end position="20"/>
    </location>
</feature>
<dbReference type="GO" id="GO:0033265">
    <property type="term" value="F:choline binding"/>
    <property type="evidence" value="ECO:0007669"/>
    <property type="project" value="InterPro"/>
</dbReference>
<dbReference type="InterPro" id="IPR017783">
    <property type="entry name" value="ABC_choline_sub-bd"/>
</dbReference>
<proteinExistence type="predicted"/>
<dbReference type="EMBL" id="MABE01000519">
    <property type="protein sequence ID" value="OUS39837.1"/>
    <property type="molecule type" value="Genomic_DNA"/>
</dbReference>
<gene>
    <name evidence="3" type="ORF">A9R00_09040</name>
</gene>
<dbReference type="Gene3D" id="3.40.190.100">
    <property type="entry name" value="Glycine betaine-binding periplasmic protein, domain 2"/>
    <property type="match status" value="1"/>
</dbReference>
<evidence type="ECO:0000313" key="4">
    <source>
        <dbReference type="Proteomes" id="UP000227088"/>
    </source>
</evidence>
<sequence>MKLKTLALSASLLAASFTQANQCDTVRFADVGWTDITATTAVTSVILESIGYKTKTQVLSVPVTYKSLQNNDIDVFLGNWMPTMEADIKPYLENGSVESIHTNLEGAKYTLAVPKSVFDAGVKSFADIAKHADKFDSKIYGIEPGNDGNRLIQSMIDKDAFGLKGFEVIESSEAGMLSQVKRQTRRNKWIVFLGWAPHPMNANFELAYLEGGDDFFGPNYGGANVHTNVRKNYTTECKNVGKLLTNLTFTLPMENEVMALILDAGKKPEIAAKEWIKNNPAALDAWLKDVKTLDGQPALAAASAKLK</sequence>
<evidence type="ECO:0000256" key="1">
    <source>
        <dbReference type="SAM" id="SignalP"/>
    </source>
</evidence>
<dbReference type="GO" id="GO:0015871">
    <property type="term" value="P:choline transport"/>
    <property type="evidence" value="ECO:0007669"/>
    <property type="project" value="InterPro"/>
</dbReference>
<reference evidence="4" key="1">
    <citation type="journal article" date="2017" name="Proc. Natl. Acad. Sci. U.S.A.">
        <title>Simulation of Deepwater Horizon oil plume reveals substrate specialization within a complex community of hydrocarbon degraders.</title>
        <authorList>
            <person name="Hu P."/>
            <person name="Dubinsky E.A."/>
            <person name="Probst A.J."/>
            <person name="Wang J."/>
            <person name="Sieber C.M.K."/>
            <person name="Tom L.M."/>
            <person name="Gardinali P."/>
            <person name="Banfield J.F."/>
            <person name="Atlas R.M."/>
            <person name="Andersen G.L."/>
        </authorList>
    </citation>
    <scope>NUCLEOTIDE SEQUENCE [LARGE SCALE GENOMIC DNA]</scope>
</reference>
<keyword evidence="1" id="KW-0732">Signal</keyword>
<dbReference type="SUPFAM" id="SSF53850">
    <property type="entry name" value="Periplasmic binding protein-like II"/>
    <property type="match status" value="1"/>
</dbReference>
<evidence type="ECO:0000259" key="2">
    <source>
        <dbReference type="Pfam" id="PF04069"/>
    </source>
</evidence>
<dbReference type="GO" id="GO:0022857">
    <property type="term" value="F:transmembrane transporter activity"/>
    <property type="evidence" value="ECO:0007669"/>
    <property type="project" value="InterPro"/>
</dbReference>
<dbReference type="GO" id="GO:0042597">
    <property type="term" value="C:periplasmic space"/>
    <property type="evidence" value="ECO:0007669"/>
    <property type="project" value="InterPro"/>
</dbReference>
<feature type="domain" description="ABC-type glycine betaine transport system substrate-binding" evidence="2">
    <location>
        <begin position="24"/>
        <end position="278"/>
    </location>
</feature>
<dbReference type="InterPro" id="IPR007210">
    <property type="entry name" value="ABC_Gly_betaine_transp_sub-bd"/>
</dbReference>
<name>A0A1Y5HTM9_OLEAN</name>
<dbReference type="NCBIfam" id="TIGR03414">
    <property type="entry name" value="ABC_choline_bnd"/>
    <property type="match status" value="1"/>
</dbReference>